<dbReference type="EMBL" id="LZMT01000016">
    <property type="protein sequence ID" value="OBX64482.1"/>
    <property type="molecule type" value="Genomic_DNA"/>
</dbReference>
<dbReference type="Gene3D" id="3.40.50.1010">
    <property type="entry name" value="5'-nuclease"/>
    <property type="match status" value="1"/>
</dbReference>
<dbReference type="PROSITE" id="PS51644">
    <property type="entry name" value="HTH_OST"/>
    <property type="match status" value="1"/>
</dbReference>
<dbReference type="Pfam" id="PF01936">
    <property type="entry name" value="NYN"/>
    <property type="match status" value="1"/>
</dbReference>
<sequence length="361" mass="40650">MNSTNLSFNNIAVLIDGDNVNAKNIESILAKVSTLGTIACKRIYGDFKQGKLTTWDDISLKLLLEQMHIPAYVKGKNATDIALAIDAVDLSYFDYDCFCIVSSDSDFSILAKNLRTKGKKVFGFGKSTTVESFKVACDDYFVMDDTIPPEPSNSASKPTPSQQLTDTSFTQKLAMNESASEPPIARVMPQQLKQDTALLNACRQSIQNHRQNNGWSNFSKVISHLNSNYPKISPKNYGYSKWRNLFNQIDLFETQMQNNLLMIRQKPNQNKTKNLPTDATTLNQEQKLLDDIYEIFAKPIIKKLLTKNQGWLHIGQFGSELKNKGYNPAQFGVKNFTRLAENIGILKVKRQPSVIMIALRT</sequence>
<comment type="caution">
    <text evidence="2">The sequence shown here is derived from an EMBL/GenBank/DDBJ whole genome shotgun (WGS) entry which is preliminary data.</text>
</comment>
<dbReference type="InterPro" id="IPR041966">
    <property type="entry name" value="LOTUS-like"/>
</dbReference>
<reference evidence="2" key="1">
    <citation type="submission" date="2016-06" db="EMBL/GenBank/DDBJ databases">
        <title>Draft genome of Moraxella osloensis CCUG 67237.</title>
        <authorList>
            <person name="Salva-Serra F."/>
            <person name="Engstrom-Jakobsson H."/>
            <person name="Thorell K."/>
            <person name="Gonzales-Siles L."/>
            <person name="Karlsson R."/>
            <person name="Boulund F."/>
            <person name="Engstrand L."/>
            <person name="Kristiansson E."/>
            <person name="Moore E."/>
        </authorList>
    </citation>
    <scope>NUCLEOTIDE SEQUENCE [LARGE SCALE GENOMIC DNA]</scope>
    <source>
        <strain evidence="2">CCUG 67237</strain>
    </source>
</reference>
<dbReference type="InterPro" id="IPR025605">
    <property type="entry name" value="OST-HTH/LOTUS_dom"/>
</dbReference>
<dbReference type="AlphaFoldDB" id="A0AA91FQM4"/>
<organism evidence="2">
    <name type="scientific">Faucicola osloensis</name>
    <name type="common">Moraxella osloensis</name>
    <dbReference type="NCBI Taxonomy" id="34062"/>
    <lineage>
        <taxon>Bacteria</taxon>
        <taxon>Pseudomonadati</taxon>
        <taxon>Pseudomonadota</taxon>
        <taxon>Gammaproteobacteria</taxon>
        <taxon>Moraxellales</taxon>
        <taxon>Moraxellaceae</taxon>
        <taxon>Faucicola</taxon>
    </lineage>
</organism>
<protein>
    <recommendedName>
        <fullName evidence="1">HTH OST-type domain-containing protein</fullName>
    </recommendedName>
</protein>
<dbReference type="Pfam" id="PF12872">
    <property type="entry name" value="OST-HTH"/>
    <property type="match status" value="2"/>
</dbReference>
<feature type="domain" description="HTH OST-type" evidence="1">
    <location>
        <begin position="194"/>
        <end position="267"/>
    </location>
</feature>
<name>A0AA91FQM4_FAUOS</name>
<dbReference type="GO" id="GO:0004540">
    <property type="term" value="F:RNA nuclease activity"/>
    <property type="evidence" value="ECO:0007669"/>
    <property type="project" value="InterPro"/>
</dbReference>
<dbReference type="InterPro" id="IPR021139">
    <property type="entry name" value="NYN"/>
</dbReference>
<gene>
    <name evidence="2" type="ORF">A9299_09630</name>
</gene>
<dbReference type="CDD" id="cd10146">
    <property type="entry name" value="LabA_like_C"/>
    <property type="match status" value="1"/>
</dbReference>
<dbReference type="PANTHER" id="PTHR35811:SF1">
    <property type="entry name" value="HTH OST-TYPE DOMAIN-CONTAINING PROTEIN"/>
    <property type="match status" value="1"/>
</dbReference>
<dbReference type="Gene3D" id="3.30.420.610">
    <property type="entry name" value="LOTUS domain-like"/>
    <property type="match status" value="2"/>
</dbReference>
<dbReference type="CDD" id="cd11297">
    <property type="entry name" value="PIN_LabA-like_N_1"/>
    <property type="match status" value="1"/>
</dbReference>
<proteinExistence type="predicted"/>
<dbReference type="PANTHER" id="PTHR35811">
    <property type="entry name" value="SLR1870 PROTEIN"/>
    <property type="match status" value="1"/>
</dbReference>
<evidence type="ECO:0000313" key="2">
    <source>
        <dbReference type="EMBL" id="OBX64482.1"/>
    </source>
</evidence>
<accession>A0AA91FQM4</accession>
<evidence type="ECO:0000259" key="1">
    <source>
        <dbReference type="PROSITE" id="PS51644"/>
    </source>
</evidence>